<proteinExistence type="predicted"/>
<dbReference type="OrthoDB" id="1002340at2759"/>
<feature type="domain" description="DUF4283" evidence="1">
    <location>
        <begin position="34"/>
        <end position="92"/>
    </location>
</feature>
<evidence type="ECO:0000313" key="2">
    <source>
        <dbReference type="EMBL" id="CAH9100700.1"/>
    </source>
</evidence>
<keyword evidence="3" id="KW-1185">Reference proteome</keyword>
<organism evidence="2 3">
    <name type="scientific">Cuscuta europaea</name>
    <name type="common">European dodder</name>
    <dbReference type="NCBI Taxonomy" id="41803"/>
    <lineage>
        <taxon>Eukaryota</taxon>
        <taxon>Viridiplantae</taxon>
        <taxon>Streptophyta</taxon>
        <taxon>Embryophyta</taxon>
        <taxon>Tracheophyta</taxon>
        <taxon>Spermatophyta</taxon>
        <taxon>Magnoliopsida</taxon>
        <taxon>eudicotyledons</taxon>
        <taxon>Gunneridae</taxon>
        <taxon>Pentapetalae</taxon>
        <taxon>asterids</taxon>
        <taxon>lamiids</taxon>
        <taxon>Solanales</taxon>
        <taxon>Convolvulaceae</taxon>
        <taxon>Cuscuteae</taxon>
        <taxon>Cuscuta</taxon>
        <taxon>Cuscuta subgen. Cuscuta</taxon>
    </lineage>
</organism>
<name>A0A9P1EF29_CUSEU</name>
<accession>A0A9P1EF29</accession>
<evidence type="ECO:0000313" key="3">
    <source>
        <dbReference type="Proteomes" id="UP001152484"/>
    </source>
</evidence>
<sequence length="108" mass="12737">MLLLSVHPDRYQKKLTIKGMPAISFPKCDIKILAERHKHSLIRYFYRGRPNLDTLRKSMEKIGFKGAFHLGALEIKHVLIRFEHEDDYFRIMVHSREGHAGYQVVAYL</sequence>
<gene>
    <name evidence="2" type="ORF">CEURO_LOCUS15063</name>
</gene>
<dbReference type="Proteomes" id="UP001152484">
    <property type="component" value="Unassembled WGS sequence"/>
</dbReference>
<reference evidence="2" key="1">
    <citation type="submission" date="2022-07" db="EMBL/GenBank/DDBJ databases">
        <authorList>
            <person name="Macas J."/>
            <person name="Novak P."/>
            <person name="Neumann P."/>
        </authorList>
    </citation>
    <scope>NUCLEOTIDE SEQUENCE</scope>
</reference>
<comment type="caution">
    <text evidence="2">The sequence shown here is derived from an EMBL/GenBank/DDBJ whole genome shotgun (WGS) entry which is preliminary data.</text>
</comment>
<protein>
    <recommendedName>
        <fullName evidence="1">DUF4283 domain-containing protein</fullName>
    </recommendedName>
</protein>
<dbReference type="Pfam" id="PF14111">
    <property type="entry name" value="DUF4283"/>
    <property type="match status" value="1"/>
</dbReference>
<dbReference type="EMBL" id="CAMAPE010000038">
    <property type="protein sequence ID" value="CAH9100700.1"/>
    <property type="molecule type" value="Genomic_DNA"/>
</dbReference>
<dbReference type="InterPro" id="IPR025558">
    <property type="entry name" value="DUF4283"/>
</dbReference>
<evidence type="ECO:0000259" key="1">
    <source>
        <dbReference type="Pfam" id="PF14111"/>
    </source>
</evidence>
<dbReference type="AlphaFoldDB" id="A0A9P1EF29"/>